<dbReference type="InterPro" id="IPR036388">
    <property type="entry name" value="WH-like_DNA-bd_sf"/>
</dbReference>
<evidence type="ECO:0000256" key="5">
    <source>
        <dbReference type="ARBA" id="ARBA00023242"/>
    </source>
</evidence>
<proteinExistence type="inferred from homology"/>
<evidence type="ECO:0000313" key="10">
    <source>
        <dbReference type="EMBL" id="KAB7501583.1"/>
    </source>
</evidence>
<dbReference type="InterPro" id="IPR036390">
    <property type="entry name" value="WH_DNA-bd_sf"/>
</dbReference>
<evidence type="ECO:0000313" key="11">
    <source>
        <dbReference type="Proteomes" id="UP000326759"/>
    </source>
</evidence>
<dbReference type="OrthoDB" id="1926878at2759"/>
<dbReference type="EMBL" id="SEYY01010185">
    <property type="protein sequence ID" value="KAB7501583.1"/>
    <property type="molecule type" value="Genomic_DNA"/>
</dbReference>
<keyword evidence="11" id="KW-1185">Reference proteome</keyword>
<evidence type="ECO:0000256" key="2">
    <source>
        <dbReference type="ARBA" id="ARBA00006184"/>
    </source>
</evidence>
<sequence>MLIKCNTKENSPENLKNYNVTPNKNKESNPLMCSIPLNFDSPRRSPRKLNFANSPSHLINKLSFTSPKKSSAVIGLHSVELSIYQSLKASLTQNCDTHIIGREAETSILKNFIGSHLQTAQPGSLYISGAPGTGKTALVTRIMKTVIIHFFIEVLLAILRIIVLDEVDQLESKDQTVLYTLFEWPALANSKLILIGIANMLDLTDRILPRLQSVKACKPQLLHFAPYSRAEIVNIINQRIKEAGADTLQVIKPSAVQFLAGKVAAVAGDARKALDVCRRAVELCEIETRKQLRLTSRSPSKSPRKGSNHALKQIDIPQILSIFNEVYGNRVTTTITENSQSLPLQQKVLICTLLLMLKHSKTKNINLGKFHEVYSRVCIRQKLQSVEQSEFFSLCSLLESRGILQVKKTKEIRNSKILLRLDEEETVEVLGDKDLLANVLEDRVSLKLKTSKD</sequence>
<evidence type="ECO:0000256" key="7">
    <source>
        <dbReference type="PIRNR" id="PIRNR001767"/>
    </source>
</evidence>
<feature type="transmembrane region" description="Helical" evidence="8">
    <location>
        <begin position="145"/>
        <end position="164"/>
    </location>
</feature>
<keyword evidence="5 7" id="KW-0539">Nucleus</keyword>
<evidence type="ECO:0000256" key="6">
    <source>
        <dbReference type="ARBA" id="ARBA00023306"/>
    </source>
</evidence>
<comment type="similarity">
    <text evidence="2 7">Belongs to the CDC6/cdc18 family.</text>
</comment>
<reference evidence="10 11" key="1">
    <citation type="journal article" date="2019" name="PLoS Biol.">
        <title>Sex chromosomes control vertical transmission of feminizing Wolbachia symbionts in an isopod.</title>
        <authorList>
            <person name="Becking T."/>
            <person name="Chebbi M.A."/>
            <person name="Giraud I."/>
            <person name="Moumen B."/>
            <person name="Laverre T."/>
            <person name="Caubet Y."/>
            <person name="Peccoud J."/>
            <person name="Gilbert C."/>
            <person name="Cordaux R."/>
        </authorList>
    </citation>
    <scope>NUCLEOTIDE SEQUENCE [LARGE SCALE GENOMIC DNA]</scope>
    <source>
        <strain evidence="10">ANa2</strain>
        <tissue evidence="10">Whole body excluding digestive tract and cuticle</tissue>
    </source>
</reference>
<dbReference type="Gene3D" id="3.40.50.300">
    <property type="entry name" value="P-loop containing nucleotide triphosphate hydrolases"/>
    <property type="match status" value="2"/>
</dbReference>
<keyword evidence="8" id="KW-0472">Membrane</keyword>
<keyword evidence="8" id="KW-0812">Transmembrane</keyword>
<keyword evidence="6" id="KW-0131">Cell cycle</keyword>
<comment type="caution">
    <text evidence="10">The sequence shown here is derived from an EMBL/GenBank/DDBJ whole genome shotgun (WGS) entry which is preliminary data.</text>
</comment>
<gene>
    <name evidence="10" type="primary">CDC6</name>
    <name evidence="10" type="ORF">Anas_09273</name>
</gene>
<organism evidence="10 11">
    <name type="scientific">Armadillidium nasatum</name>
    <dbReference type="NCBI Taxonomy" id="96803"/>
    <lineage>
        <taxon>Eukaryota</taxon>
        <taxon>Metazoa</taxon>
        <taxon>Ecdysozoa</taxon>
        <taxon>Arthropoda</taxon>
        <taxon>Crustacea</taxon>
        <taxon>Multicrustacea</taxon>
        <taxon>Malacostraca</taxon>
        <taxon>Eumalacostraca</taxon>
        <taxon>Peracarida</taxon>
        <taxon>Isopoda</taxon>
        <taxon>Oniscidea</taxon>
        <taxon>Crinocheta</taxon>
        <taxon>Armadillidiidae</taxon>
        <taxon>Armadillidium</taxon>
    </lineage>
</organism>
<dbReference type="Gene3D" id="1.10.10.10">
    <property type="entry name" value="Winged helix-like DNA-binding domain superfamily/Winged helix DNA-binding domain"/>
    <property type="match status" value="1"/>
</dbReference>
<dbReference type="GO" id="GO:0005634">
    <property type="term" value="C:nucleus"/>
    <property type="evidence" value="ECO:0007669"/>
    <property type="project" value="UniProtKB-SubCell"/>
</dbReference>
<feature type="domain" description="Cdc6 C-terminal" evidence="9">
    <location>
        <begin position="350"/>
        <end position="430"/>
    </location>
</feature>
<dbReference type="Proteomes" id="UP000326759">
    <property type="component" value="Unassembled WGS sequence"/>
</dbReference>
<keyword evidence="4" id="KW-0235">DNA replication</keyword>
<dbReference type="PANTHER" id="PTHR10763">
    <property type="entry name" value="CELL DIVISION CONTROL PROTEIN 6-RELATED"/>
    <property type="match status" value="1"/>
</dbReference>
<dbReference type="GO" id="GO:0003688">
    <property type="term" value="F:DNA replication origin binding"/>
    <property type="evidence" value="ECO:0007669"/>
    <property type="project" value="TreeGrafter"/>
</dbReference>
<dbReference type="InterPro" id="IPR016314">
    <property type="entry name" value="Cdc6/18"/>
</dbReference>
<dbReference type="InterPro" id="IPR015163">
    <property type="entry name" value="Cdc6_C"/>
</dbReference>
<evidence type="ECO:0000256" key="4">
    <source>
        <dbReference type="ARBA" id="ARBA00022705"/>
    </source>
</evidence>
<dbReference type="Pfam" id="PF22606">
    <property type="entry name" value="Cdc6-ORC-like_ATPase_lid"/>
    <property type="match status" value="1"/>
</dbReference>
<dbReference type="GO" id="GO:0051301">
    <property type="term" value="P:cell division"/>
    <property type="evidence" value="ECO:0007669"/>
    <property type="project" value="UniProtKB-UniRule"/>
</dbReference>
<dbReference type="GO" id="GO:0033314">
    <property type="term" value="P:mitotic DNA replication checkpoint signaling"/>
    <property type="evidence" value="ECO:0007669"/>
    <property type="project" value="TreeGrafter"/>
</dbReference>
<dbReference type="SUPFAM" id="SSF46785">
    <property type="entry name" value="Winged helix' DNA-binding domain"/>
    <property type="match status" value="1"/>
</dbReference>
<dbReference type="Pfam" id="PF09079">
    <property type="entry name" value="WHD_Cdc6"/>
    <property type="match status" value="1"/>
</dbReference>
<keyword evidence="8" id="KW-1133">Transmembrane helix</keyword>
<dbReference type="CDD" id="cd08768">
    <property type="entry name" value="Cdc6_C"/>
    <property type="match status" value="1"/>
</dbReference>
<dbReference type="GO" id="GO:0006270">
    <property type="term" value="P:DNA replication initiation"/>
    <property type="evidence" value="ECO:0007669"/>
    <property type="project" value="UniProtKB-UniRule"/>
</dbReference>
<dbReference type="InterPro" id="IPR054425">
    <property type="entry name" value="Cdc6_ORC1-like_ATPase_lid"/>
</dbReference>
<protein>
    <recommendedName>
        <fullName evidence="7">Cell division control protein</fullName>
    </recommendedName>
</protein>
<name>A0A5N5T4S8_9CRUS</name>
<evidence type="ECO:0000256" key="3">
    <source>
        <dbReference type="ARBA" id="ARBA00022618"/>
    </source>
</evidence>
<evidence type="ECO:0000256" key="1">
    <source>
        <dbReference type="ARBA" id="ARBA00004123"/>
    </source>
</evidence>
<evidence type="ECO:0000256" key="8">
    <source>
        <dbReference type="SAM" id="Phobius"/>
    </source>
</evidence>
<dbReference type="InterPro" id="IPR050311">
    <property type="entry name" value="ORC1/CDC6"/>
</dbReference>
<dbReference type="SMART" id="SM01074">
    <property type="entry name" value="Cdc6_C"/>
    <property type="match status" value="1"/>
</dbReference>
<keyword evidence="3 10" id="KW-0132">Cell division</keyword>
<accession>A0A5N5T4S8</accession>
<dbReference type="AlphaFoldDB" id="A0A5N5T4S8"/>
<dbReference type="PIRSF" id="PIRSF001767">
    <property type="entry name" value="Cdc6"/>
    <property type="match status" value="1"/>
</dbReference>
<dbReference type="SUPFAM" id="SSF52540">
    <property type="entry name" value="P-loop containing nucleoside triphosphate hydrolases"/>
    <property type="match status" value="1"/>
</dbReference>
<evidence type="ECO:0000259" key="9">
    <source>
        <dbReference type="SMART" id="SM01074"/>
    </source>
</evidence>
<dbReference type="InterPro" id="IPR027417">
    <property type="entry name" value="P-loop_NTPase"/>
</dbReference>
<dbReference type="Gene3D" id="1.10.8.60">
    <property type="match status" value="1"/>
</dbReference>
<comment type="function">
    <text evidence="7">Involved in the initiation of DNA replication. Also participates in checkpoint controls that ensure DNA replication is completed before mitosis is initiated.</text>
</comment>
<comment type="subcellular location">
    <subcellularLocation>
        <location evidence="1 7">Nucleus</location>
    </subcellularLocation>
</comment>
<dbReference type="PANTHER" id="PTHR10763:SF26">
    <property type="entry name" value="CELL DIVISION CONTROL PROTEIN 6 HOMOLOG"/>
    <property type="match status" value="1"/>
</dbReference>